<dbReference type="InterPro" id="IPR021215">
    <property type="entry name" value="DUF2752"/>
</dbReference>
<dbReference type="Pfam" id="PF10825">
    <property type="entry name" value="DUF2752"/>
    <property type="match status" value="1"/>
</dbReference>
<evidence type="ECO:0000313" key="1">
    <source>
        <dbReference type="EMBL" id="NLH36389.1"/>
    </source>
</evidence>
<proteinExistence type="predicted"/>
<dbReference type="AlphaFoldDB" id="A0A847J4W7"/>
<name>A0A847J4W7_9LACT</name>
<protein>
    <submittedName>
        <fullName evidence="1">DUF2752 domain-containing protein</fullName>
    </submittedName>
</protein>
<dbReference type="EMBL" id="JAAYVO010000143">
    <property type="protein sequence ID" value="NLH36389.1"/>
    <property type="molecule type" value="Genomic_DNA"/>
</dbReference>
<sequence>MTNIPYPCCGMTRAFCSLLLGHFTKAFTFHALF</sequence>
<gene>
    <name evidence="1" type="ORF">GX453_10310</name>
</gene>
<evidence type="ECO:0000313" key="2">
    <source>
        <dbReference type="Proteomes" id="UP000559962"/>
    </source>
</evidence>
<organism evidence="1 2">
    <name type="scientific">Pseudolactococcus chungangensis</name>
    <dbReference type="NCBI Taxonomy" id="451457"/>
    <lineage>
        <taxon>Bacteria</taxon>
        <taxon>Bacillati</taxon>
        <taxon>Bacillota</taxon>
        <taxon>Bacilli</taxon>
        <taxon>Lactobacillales</taxon>
        <taxon>Streptococcaceae</taxon>
        <taxon>Pseudolactococcus</taxon>
    </lineage>
</organism>
<dbReference type="Proteomes" id="UP000559962">
    <property type="component" value="Unassembled WGS sequence"/>
</dbReference>
<comment type="caution">
    <text evidence="1">The sequence shown here is derived from an EMBL/GenBank/DDBJ whole genome shotgun (WGS) entry which is preliminary data.</text>
</comment>
<accession>A0A847J4W7</accession>
<reference evidence="1 2" key="1">
    <citation type="journal article" date="2020" name="Biotechnol. Biofuels">
        <title>New insights from the biogas microbiome by comprehensive genome-resolved metagenomics of nearly 1600 species originating from multiple anaerobic digesters.</title>
        <authorList>
            <person name="Campanaro S."/>
            <person name="Treu L."/>
            <person name="Rodriguez-R L.M."/>
            <person name="Kovalovszki A."/>
            <person name="Ziels R.M."/>
            <person name="Maus I."/>
            <person name="Zhu X."/>
            <person name="Kougias P.G."/>
            <person name="Basile A."/>
            <person name="Luo G."/>
            <person name="Schluter A."/>
            <person name="Konstantinidis K.T."/>
            <person name="Angelidaki I."/>
        </authorList>
    </citation>
    <scope>NUCLEOTIDE SEQUENCE [LARGE SCALE GENOMIC DNA]</scope>
    <source>
        <strain evidence="1">AS27yjCOA_61</strain>
    </source>
</reference>